<proteinExistence type="predicted"/>
<dbReference type="Gene3D" id="3.30.160.60">
    <property type="entry name" value="Classic Zinc Finger"/>
    <property type="match status" value="6"/>
</dbReference>
<feature type="region of interest" description="Disordered" evidence="6">
    <location>
        <begin position="104"/>
        <end position="126"/>
    </location>
</feature>
<evidence type="ECO:0000256" key="2">
    <source>
        <dbReference type="ARBA" id="ARBA00022737"/>
    </source>
</evidence>
<keyword evidence="9" id="KW-1185">Reference proteome</keyword>
<organism evidence="8 9">
    <name type="scientific">Opisthorchis viverrini</name>
    <name type="common">Southeast Asian liver fluke</name>
    <dbReference type="NCBI Taxonomy" id="6198"/>
    <lineage>
        <taxon>Eukaryota</taxon>
        <taxon>Metazoa</taxon>
        <taxon>Spiralia</taxon>
        <taxon>Lophotrochozoa</taxon>
        <taxon>Platyhelminthes</taxon>
        <taxon>Trematoda</taxon>
        <taxon>Digenea</taxon>
        <taxon>Opisthorchiida</taxon>
        <taxon>Opisthorchiata</taxon>
        <taxon>Opisthorchiidae</taxon>
        <taxon>Opisthorchis</taxon>
    </lineage>
</organism>
<accession>A0A074Z9K0</accession>
<feature type="domain" description="C2H2-type" evidence="7">
    <location>
        <begin position="224"/>
        <end position="253"/>
    </location>
</feature>
<evidence type="ECO:0000259" key="7">
    <source>
        <dbReference type="PROSITE" id="PS50157"/>
    </source>
</evidence>
<dbReference type="InterPro" id="IPR036236">
    <property type="entry name" value="Znf_C2H2_sf"/>
</dbReference>
<feature type="domain" description="C2H2-type" evidence="7">
    <location>
        <begin position="353"/>
        <end position="382"/>
    </location>
</feature>
<evidence type="ECO:0000256" key="5">
    <source>
        <dbReference type="PROSITE-ProRule" id="PRU00042"/>
    </source>
</evidence>
<feature type="compositionally biased region" description="Polar residues" evidence="6">
    <location>
        <begin position="106"/>
        <end position="116"/>
    </location>
</feature>
<evidence type="ECO:0000313" key="9">
    <source>
        <dbReference type="Proteomes" id="UP000054324"/>
    </source>
</evidence>
<dbReference type="GO" id="GO:0000785">
    <property type="term" value="C:chromatin"/>
    <property type="evidence" value="ECO:0007669"/>
    <property type="project" value="TreeGrafter"/>
</dbReference>
<protein>
    <recommendedName>
        <fullName evidence="7">C2H2-type domain-containing protein</fullName>
    </recommendedName>
</protein>
<evidence type="ECO:0000313" key="8">
    <source>
        <dbReference type="EMBL" id="KER23911.1"/>
    </source>
</evidence>
<dbReference type="AlphaFoldDB" id="A0A074Z9K0"/>
<feature type="domain" description="C2H2-type" evidence="7">
    <location>
        <begin position="260"/>
        <end position="289"/>
    </location>
</feature>
<dbReference type="FunFam" id="3.30.160.60:FF:000072">
    <property type="entry name" value="zinc finger protein 143 isoform X1"/>
    <property type="match status" value="1"/>
</dbReference>
<dbReference type="SMART" id="SM00355">
    <property type="entry name" value="ZnF_C2H2"/>
    <property type="match status" value="6"/>
</dbReference>
<name>A0A074Z9K0_OPIVI</name>
<dbReference type="GO" id="GO:0000981">
    <property type="term" value="F:DNA-binding transcription factor activity, RNA polymerase II-specific"/>
    <property type="evidence" value="ECO:0007669"/>
    <property type="project" value="TreeGrafter"/>
</dbReference>
<evidence type="ECO:0000256" key="6">
    <source>
        <dbReference type="SAM" id="MobiDB-lite"/>
    </source>
</evidence>
<dbReference type="KEGG" id="ovi:T265_08330"/>
<dbReference type="GeneID" id="20322509"/>
<dbReference type="GO" id="GO:0008270">
    <property type="term" value="F:zinc ion binding"/>
    <property type="evidence" value="ECO:0007669"/>
    <property type="project" value="UniProtKB-KW"/>
</dbReference>
<evidence type="ECO:0000256" key="3">
    <source>
        <dbReference type="ARBA" id="ARBA00022771"/>
    </source>
</evidence>
<dbReference type="Proteomes" id="UP000054324">
    <property type="component" value="Unassembled WGS sequence"/>
</dbReference>
<dbReference type="GO" id="GO:0005667">
    <property type="term" value="C:transcription regulator complex"/>
    <property type="evidence" value="ECO:0007669"/>
    <property type="project" value="TreeGrafter"/>
</dbReference>
<dbReference type="SUPFAM" id="SSF57667">
    <property type="entry name" value="beta-beta-alpha zinc fingers"/>
    <property type="match status" value="3"/>
</dbReference>
<dbReference type="PANTHER" id="PTHR14003">
    <property type="entry name" value="TRANSCRIPTIONAL REPRESSOR PROTEIN YY"/>
    <property type="match status" value="1"/>
</dbReference>
<dbReference type="FunFam" id="3.30.160.60:FF:002343">
    <property type="entry name" value="Zinc finger protein 33A"/>
    <property type="match status" value="1"/>
</dbReference>
<reference evidence="8 9" key="1">
    <citation type="submission" date="2013-11" db="EMBL/GenBank/DDBJ databases">
        <title>Opisthorchis viverrini - life in the bile duct.</title>
        <authorList>
            <person name="Young N.D."/>
            <person name="Nagarajan N."/>
            <person name="Lin S.J."/>
            <person name="Korhonen P.K."/>
            <person name="Jex A.R."/>
            <person name="Hall R.S."/>
            <person name="Safavi-Hemami H."/>
            <person name="Kaewkong W."/>
            <person name="Bertrand D."/>
            <person name="Gao S."/>
            <person name="Seet Q."/>
            <person name="Wongkham S."/>
            <person name="Teh B.T."/>
            <person name="Wongkham C."/>
            <person name="Intapan P.M."/>
            <person name="Maleewong W."/>
            <person name="Yang X."/>
            <person name="Hu M."/>
            <person name="Wang Z."/>
            <person name="Hofmann A."/>
            <person name="Sternberg P.W."/>
            <person name="Tan P."/>
            <person name="Wang J."/>
            <person name="Gasser R.B."/>
        </authorList>
    </citation>
    <scope>NUCLEOTIDE SEQUENCE [LARGE SCALE GENOMIC DNA]</scope>
</reference>
<keyword evidence="2" id="KW-0677">Repeat</keyword>
<dbReference type="CTD" id="20322509"/>
<evidence type="ECO:0000256" key="1">
    <source>
        <dbReference type="ARBA" id="ARBA00022723"/>
    </source>
</evidence>
<feature type="domain" description="C2H2-type" evidence="7">
    <location>
        <begin position="290"/>
        <end position="319"/>
    </location>
</feature>
<keyword evidence="4" id="KW-0862">Zinc</keyword>
<keyword evidence="1" id="KW-0479">Metal-binding</keyword>
<dbReference type="EMBL" id="KL596830">
    <property type="protein sequence ID" value="KER23911.1"/>
    <property type="molecule type" value="Genomic_DNA"/>
</dbReference>
<dbReference type="STRING" id="6198.A0A074Z9K0"/>
<gene>
    <name evidence="8" type="ORF">T265_08330</name>
</gene>
<dbReference type="GO" id="GO:0031519">
    <property type="term" value="C:PcG protein complex"/>
    <property type="evidence" value="ECO:0007669"/>
    <property type="project" value="TreeGrafter"/>
</dbReference>
<dbReference type="PANTHER" id="PTHR14003:SF19">
    <property type="entry name" value="YY2 TRANSCRIPTION FACTOR"/>
    <property type="match status" value="1"/>
</dbReference>
<evidence type="ECO:0000256" key="4">
    <source>
        <dbReference type="ARBA" id="ARBA00022833"/>
    </source>
</evidence>
<dbReference type="InterPro" id="IPR013087">
    <property type="entry name" value="Znf_C2H2_type"/>
</dbReference>
<dbReference type="Pfam" id="PF00096">
    <property type="entry name" value="zf-C2H2"/>
    <property type="match status" value="3"/>
</dbReference>
<sequence length="440" mass="49754">MAFGPAMDSTATPNNIAPMTMQHDYYIKASSVRLPFLAAGLVNSAVALLLHQLSNRFFELALAEVPSQTQQSVTQPPPQCDPDMVLRPAENLNREIKSNIIAKVPSTPSEGNTTISDMPASPHPRASSPVELLRVKEELDEEFSAFIESMSAQANSHPQRSSQIESQFTVCPENTDVQCPNVSRVATLTYLKRYSCEYRNCGKVFFSRSSLFYHKQSHNSEKPYICSHSGCSMRFVSESLLQAHNQLHEQNSSVCARNQFCCNYPSCNKVFICQDRLIEHIRVHTGERPYVCDHPGCSYRFARRGNLFAHKRVHVDKTQRRQYHCVHPGCGKTFLYTRSLTEHMNVHMGERPYRCDYPNCDKSFTSKSYLHAHRRIHMGSNGNTNYNRTDPPDTYSLAPFPVTVTVPVPPPGTQQASLPFVQVPQSNEFPMYPFYPAHPS</sequence>
<dbReference type="OrthoDB" id="6077919at2759"/>
<dbReference type="RefSeq" id="XP_009172360.1">
    <property type="nucleotide sequence ID" value="XM_009174096.1"/>
</dbReference>
<feature type="domain" description="C2H2-type" evidence="7">
    <location>
        <begin position="194"/>
        <end position="223"/>
    </location>
</feature>
<dbReference type="PROSITE" id="PS00028">
    <property type="entry name" value="ZINC_FINGER_C2H2_1"/>
    <property type="match status" value="6"/>
</dbReference>
<feature type="domain" description="C2H2-type" evidence="7">
    <location>
        <begin position="323"/>
        <end position="352"/>
    </location>
</feature>
<dbReference type="GO" id="GO:0000978">
    <property type="term" value="F:RNA polymerase II cis-regulatory region sequence-specific DNA binding"/>
    <property type="evidence" value="ECO:0007669"/>
    <property type="project" value="TreeGrafter"/>
</dbReference>
<dbReference type="PROSITE" id="PS50157">
    <property type="entry name" value="ZINC_FINGER_C2H2_2"/>
    <property type="match status" value="6"/>
</dbReference>
<keyword evidence="3 5" id="KW-0863">Zinc-finger</keyword>
<dbReference type="SMR" id="A0A074Z9K0"/>